<dbReference type="GO" id="GO:0003723">
    <property type="term" value="F:RNA binding"/>
    <property type="evidence" value="ECO:0007669"/>
    <property type="project" value="UniProtKB-KW"/>
</dbReference>
<reference evidence="4" key="2">
    <citation type="submission" date="2021-04" db="EMBL/GenBank/DDBJ databases">
        <authorList>
            <person name="Gilroy R."/>
        </authorList>
    </citation>
    <scope>NUCLEOTIDE SEQUENCE</scope>
    <source>
        <strain evidence="4">ChiW4-1371</strain>
    </source>
</reference>
<dbReference type="InterPro" id="IPR000504">
    <property type="entry name" value="RRM_dom"/>
</dbReference>
<evidence type="ECO:0000259" key="3">
    <source>
        <dbReference type="PROSITE" id="PS50102"/>
    </source>
</evidence>
<reference evidence="4" key="1">
    <citation type="journal article" date="2021" name="PeerJ">
        <title>Extensive microbial diversity within the chicken gut microbiome revealed by metagenomics and culture.</title>
        <authorList>
            <person name="Gilroy R."/>
            <person name="Ravi A."/>
            <person name="Getino M."/>
            <person name="Pursley I."/>
            <person name="Horton D.L."/>
            <person name="Alikhan N.F."/>
            <person name="Baker D."/>
            <person name="Gharbi K."/>
            <person name="Hall N."/>
            <person name="Watson M."/>
            <person name="Adriaenssens E.M."/>
            <person name="Foster-Nyarko E."/>
            <person name="Jarju S."/>
            <person name="Secka A."/>
            <person name="Antonio M."/>
            <person name="Oren A."/>
            <person name="Chaudhuri R.R."/>
            <person name="La Ragione R."/>
            <person name="Hildebrand F."/>
            <person name="Pallen M.J."/>
        </authorList>
    </citation>
    <scope>NUCLEOTIDE SEQUENCE</scope>
    <source>
        <strain evidence="4">ChiW4-1371</strain>
    </source>
</reference>
<comment type="caution">
    <text evidence="4">The sequence shown here is derived from an EMBL/GenBank/DDBJ whole genome shotgun (WGS) entry which is preliminary data.</text>
</comment>
<dbReference type="AlphaFoldDB" id="A0A9D2KAN9"/>
<organism evidence="4 5">
    <name type="scientific">Candidatus Mucispirillum faecigallinarum</name>
    <dbReference type="NCBI Taxonomy" id="2838699"/>
    <lineage>
        <taxon>Bacteria</taxon>
        <taxon>Pseudomonadati</taxon>
        <taxon>Deferribacterota</taxon>
        <taxon>Deferribacteres</taxon>
        <taxon>Deferribacterales</taxon>
        <taxon>Mucispirillaceae</taxon>
        <taxon>Mucispirillum</taxon>
    </lineage>
</organism>
<proteinExistence type="predicted"/>
<evidence type="ECO:0000313" key="4">
    <source>
        <dbReference type="EMBL" id="HIZ88940.1"/>
    </source>
</evidence>
<dbReference type="Proteomes" id="UP000824176">
    <property type="component" value="Unassembled WGS sequence"/>
</dbReference>
<dbReference type="Pfam" id="PF00076">
    <property type="entry name" value="RRM_1"/>
    <property type="match status" value="1"/>
</dbReference>
<dbReference type="SUPFAM" id="SSF54928">
    <property type="entry name" value="RNA-binding domain, RBD"/>
    <property type="match status" value="1"/>
</dbReference>
<sequence>MKRIYVGNLDYGVTENSVRELFAKYGKVDSVAFIRDKESGIFRGFCFVNMEDEDSKRAIEKLNKTTFAGRIIEVMPANMKKRRKKKFEE</sequence>
<dbReference type="Gene3D" id="3.30.70.330">
    <property type="match status" value="1"/>
</dbReference>
<dbReference type="SMART" id="SM00360">
    <property type="entry name" value="RRM"/>
    <property type="match status" value="1"/>
</dbReference>
<evidence type="ECO:0000313" key="5">
    <source>
        <dbReference type="Proteomes" id="UP000824176"/>
    </source>
</evidence>
<dbReference type="InterPro" id="IPR012677">
    <property type="entry name" value="Nucleotide-bd_a/b_plait_sf"/>
</dbReference>
<evidence type="ECO:0000256" key="2">
    <source>
        <dbReference type="ARBA" id="ARBA00022884"/>
    </source>
</evidence>
<keyword evidence="2" id="KW-0694">RNA-binding</keyword>
<name>A0A9D2KAN9_9BACT</name>
<keyword evidence="1" id="KW-0677">Repeat</keyword>
<accession>A0A9D2KAN9</accession>
<protein>
    <submittedName>
        <fullName evidence="4">RNA-binding protein</fullName>
    </submittedName>
</protein>
<dbReference type="PROSITE" id="PS50102">
    <property type="entry name" value="RRM"/>
    <property type="match status" value="1"/>
</dbReference>
<feature type="domain" description="RRM" evidence="3">
    <location>
        <begin position="2"/>
        <end position="79"/>
    </location>
</feature>
<evidence type="ECO:0000256" key="1">
    <source>
        <dbReference type="ARBA" id="ARBA00022737"/>
    </source>
</evidence>
<dbReference type="EMBL" id="DXAQ01000049">
    <property type="protein sequence ID" value="HIZ88940.1"/>
    <property type="molecule type" value="Genomic_DNA"/>
</dbReference>
<dbReference type="InterPro" id="IPR035979">
    <property type="entry name" value="RBD_domain_sf"/>
</dbReference>
<dbReference type="PANTHER" id="PTHR23236">
    <property type="entry name" value="EUKARYOTIC TRANSLATION INITIATION FACTOR 4B/4H"/>
    <property type="match status" value="1"/>
</dbReference>
<gene>
    <name evidence="4" type="ORF">H9804_03260</name>
</gene>
<dbReference type="PANTHER" id="PTHR23236:SF119">
    <property type="entry name" value="NUCLEAR RNA-BINDING PROTEIN SART-3"/>
    <property type="match status" value="1"/>
</dbReference>